<organism evidence="2">
    <name type="scientific">Amphimedon queenslandica</name>
    <name type="common">Sponge</name>
    <dbReference type="NCBI Taxonomy" id="400682"/>
    <lineage>
        <taxon>Eukaryota</taxon>
        <taxon>Metazoa</taxon>
        <taxon>Porifera</taxon>
        <taxon>Demospongiae</taxon>
        <taxon>Heteroscleromorpha</taxon>
        <taxon>Haplosclerida</taxon>
        <taxon>Niphatidae</taxon>
        <taxon>Amphimedon</taxon>
    </lineage>
</organism>
<sequence>MDHEIRIPRIDKHIHNDGIGIEQQNIINLSTNDIIEILTRAEAKAKESKEKLEMADDFKKHNKLEIPPILPSLHNLVVEQDDDNDYNNDKLAEAGEDEGNDVDDDREVEDEASPGDDFISSNEMISEIIADVDRLNEKR</sequence>
<feature type="compositionally biased region" description="Acidic residues" evidence="1">
    <location>
        <begin position="94"/>
        <end position="114"/>
    </location>
</feature>
<feature type="region of interest" description="Disordered" evidence="1">
    <location>
        <begin position="78"/>
        <end position="123"/>
    </location>
</feature>
<evidence type="ECO:0000313" key="2">
    <source>
        <dbReference type="EnsemblMetazoa" id="Aqu2.1.33261_001"/>
    </source>
</evidence>
<reference evidence="2" key="1">
    <citation type="submission" date="2017-05" db="UniProtKB">
        <authorList>
            <consortium name="EnsemblMetazoa"/>
        </authorList>
    </citation>
    <scope>IDENTIFICATION</scope>
</reference>
<name>A0A1X7UZY6_AMPQE</name>
<dbReference type="AlphaFoldDB" id="A0A1X7UZY6"/>
<protein>
    <submittedName>
        <fullName evidence="2">Uncharacterized protein</fullName>
    </submittedName>
</protein>
<proteinExistence type="predicted"/>
<dbReference type="EnsemblMetazoa" id="Aqu2.1.33261_001">
    <property type="protein sequence ID" value="Aqu2.1.33261_001"/>
    <property type="gene ID" value="Aqu2.1.33261"/>
</dbReference>
<evidence type="ECO:0000256" key="1">
    <source>
        <dbReference type="SAM" id="MobiDB-lite"/>
    </source>
</evidence>
<dbReference type="InParanoid" id="A0A1X7UZY6"/>
<accession>A0A1X7UZY6</accession>